<dbReference type="STRING" id="910347.SAMN05421773_103294"/>
<name>A0A1I1J5E0_9ACTN</name>
<dbReference type="EMBL" id="FOLM01000003">
    <property type="protein sequence ID" value="SFC43744.1"/>
    <property type="molecule type" value="Genomic_DNA"/>
</dbReference>
<keyword evidence="2" id="KW-1185">Reference proteome</keyword>
<proteinExistence type="predicted"/>
<sequence>MHRWCHGTYAMTIPASGPVPVARQRCDCVCHTSPTAGTGAGRTPDG</sequence>
<evidence type="ECO:0000313" key="2">
    <source>
        <dbReference type="Proteomes" id="UP000199207"/>
    </source>
</evidence>
<gene>
    <name evidence="1" type="ORF">SAMN05421773_103294</name>
</gene>
<organism evidence="1 2">
    <name type="scientific">Streptomyces aidingensis</name>
    <dbReference type="NCBI Taxonomy" id="910347"/>
    <lineage>
        <taxon>Bacteria</taxon>
        <taxon>Bacillati</taxon>
        <taxon>Actinomycetota</taxon>
        <taxon>Actinomycetes</taxon>
        <taxon>Kitasatosporales</taxon>
        <taxon>Streptomycetaceae</taxon>
        <taxon>Streptomyces</taxon>
    </lineage>
</organism>
<protein>
    <submittedName>
        <fullName evidence="1">Uncharacterized protein</fullName>
    </submittedName>
</protein>
<reference evidence="1 2" key="1">
    <citation type="submission" date="2016-10" db="EMBL/GenBank/DDBJ databases">
        <authorList>
            <person name="de Groot N.N."/>
        </authorList>
    </citation>
    <scope>NUCLEOTIDE SEQUENCE [LARGE SCALE GENOMIC DNA]</scope>
    <source>
        <strain evidence="1 2">CGMCC 4.5739</strain>
    </source>
</reference>
<dbReference type="AlphaFoldDB" id="A0A1I1J5E0"/>
<accession>A0A1I1J5E0</accession>
<evidence type="ECO:0000313" key="1">
    <source>
        <dbReference type="EMBL" id="SFC43744.1"/>
    </source>
</evidence>
<dbReference type="Proteomes" id="UP000199207">
    <property type="component" value="Unassembled WGS sequence"/>
</dbReference>